<feature type="compositionally biased region" description="Low complexity" evidence="9">
    <location>
        <begin position="40"/>
        <end position="59"/>
    </location>
</feature>
<evidence type="ECO:0000256" key="9">
    <source>
        <dbReference type="SAM" id="MobiDB-lite"/>
    </source>
</evidence>
<dbReference type="OrthoDB" id="2359117at2759"/>
<protein>
    <recommendedName>
        <fullName evidence="12">Cyclin-dependent kinase</fullName>
    </recommendedName>
</protein>
<organism evidence="10 11">
    <name type="scientific">Verruconis gallopava</name>
    <dbReference type="NCBI Taxonomy" id="253628"/>
    <lineage>
        <taxon>Eukaryota</taxon>
        <taxon>Fungi</taxon>
        <taxon>Dikarya</taxon>
        <taxon>Ascomycota</taxon>
        <taxon>Pezizomycotina</taxon>
        <taxon>Dothideomycetes</taxon>
        <taxon>Pleosporomycetidae</taxon>
        <taxon>Venturiales</taxon>
        <taxon>Sympoventuriaceae</taxon>
        <taxon>Verruconis</taxon>
    </lineage>
</organism>
<keyword evidence="4" id="KW-0963">Cytoplasm</keyword>
<feature type="compositionally biased region" description="Polar residues" evidence="9">
    <location>
        <begin position="297"/>
        <end position="306"/>
    </location>
</feature>
<dbReference type="PANTHER" id="PTHR28246:SF1">
    <property type="entry name" value="G1-SPECIFIC TRANSCRIPTIONAL REPRESSOR WHI5-RELATED"/>
    <property type="match status" value="1"/>
</dbReference>
<evidence type="ECO:0000313" key="11">
    <source>
        <dbReference type="Proteomes" id="UP000053259"/>
    </source>
</evidence>
<comment type="subcellular location">
    <subcellularLocation>
        <location evidence="2">Cytoplasm</location>
    </subcellularLocation>
    <subcellularLocation>
        <location evidence="1">Nucleus</location>
    </subcellularLocation>
</comment>
<accession>A0A0D2AQ53</accession>
<feature type="compositionally biased region" description="Polar residues" evidence="9">
    <location>
        <begin position="86"/>
        <end position="96"/>
    </location>
</feature>
<dbReference type="HOGENOM" id="CLU_731968_0_0_1"/>
<dbReference type="Proteomes" id="UP000053259">
    <property type="component" value="Unassembled WGS sequence"/>
</dbReference>
<dbReference type="Pfam" id="PF08528">
    <property type="entry name" value="Whi5"/>
    <property type="match status" value="1"/>
</dbReference>
<dbReference type="RefSeq" id="XP_016218504.1">
    <property type="nucleotide sequence ID" value="XM_016353351.1"/>
</dbReference>
<evidence type="ECO:0000256" key="8">
    <source>
        <dbReference type="ARBA" id="ARBA00023242"/>
    </source>
</evidence>
<evidence type="ECO:0000256" key="3">
    <source>
        <dbReference type="ARBA" id="ARBA00006922"/>
    </source>
</evidence>
<dbReference type="GO" id="GO:0000082">
    <property type="term" value="P:G1/S transition of mitotic cell cycle"/>
    <property type="evidence" value="ECO:0007669"/>
    <property type="project" value="InterPro"/>
</dbReference>
<reference evidence="10 11" key="1">
    <citation type="submission" date="2015-01" db="EMBL/GenBank/DDBJ databases">
        <title>The Genome Sequence of Ochroconis gallopava CBS43764.</title>
        <authorList>
            <consortium name="The Broad Institute Genomics Platform"/>
            <person name="Cuomo C."/>
            <person name="de Hoog S."/>
            <person name="Gorbushina A."/>
            <person name="Stielow B."/>
            <person name="Teixiera M."/>
            <person name="Abouelleil A."/>
            <person name="Chapman S.B."/>
            <person name="Priest M."/>
            <person name="Young S.K."/>
            <person name="Wortman J."/>
            <person name="Nusbaum C."/>
            <person name="Birren B."/>
        </authorList>
    </citation>
    <scope>NUCLEOTIDE SEQUENCE [LARGE SCALE GENOMIC DNA]</scope>
    <source>
        <strain evidence="10 11">CBS 43764</strain>
    </source>
</reference>
<dbReference type="AlphaFoldDB" id="A0A0D2AQ53"/>
<evidence type="ECO:0000256" key="4">
    <source>
        <dbReference type="ARBA" id="ARBA00022490"/>
    </source>
</evidence>
<dbReference type="STRING" id="253628.A0A0D2AQ53"/>
<keyword evidence="6" id="KW-0805">Transcription regulation</keyword>
<keyword evidence="11" id="KW-1185">Reference proteome</keyword>
<dbReference type="GO" id="GO:0005737">
    <property type="term" value="C:cytoplasm"/>
    <property type="evidence" value="ECO:0007669"/>
    <property type="project" value="UniProtKB-SubCell"/>
</dbReference>
<keyword evidence="5" id="KW-0678">Repressor</keyword>
<dbReference type="InParanoid" id="A0A0D2AQ53"/>
<evidence type="ECO:0000256" key="1">
    <source>
        <dbReference type="ARBA" id="ARBA00004123"/>
    </source>
</evidence>
<feature type="compositionally biased region" description="Low complexity" evidence="9">
    <location>
        <begin position="209"/>
        <end position="219"/>
    </location>
</feature>
<feature type="region of interest" description="Disordered" evidence="9">
    <location>
        <begin position="204"/>
        <end position="223"/>
    </location>
</feature>
<gene>
    <name evidence="10" type="ORF">PV09_00591</name>
</gene>
<keyword evidence="7" id="KW-0804">Transcription</keyword>
<feature type="compositionally biased region" description="Low complexity" evidence="9">
    <location>
        <begin position="111"/>
        <end position="126"/>
    </location>
</feature>
<evidence type="ECO:0000256" key="6">
    <source>
        <dbReference type="ARBA" id="ARBA00023015"/>
    </source>
</evidence>
<dbReference type="VEuPathDB" id="FungiDB:PV09_00591"/>
<feature type="region of interest" description="Disordered" evidence="9">
    <location>
        <begin position="40"/>
        <end position="168"/>
    </location>
</feature>
<keyword evidence="8" id="KW-0539">Nucleus</keyword>
<dbReference type="EMBL" id="KN847530">
    <property type="protein sequence ID" value="KIW08635.1"/>
    <property type="molecule type" value="Genomic_DNA"/>
</dbReference>
<feature type="compositionally biased region" description="Low complexity" evidence="9">
    <location>
        <begin position="278"/>
        <end position="288"/>
    </location>
</feature>
<dbReference type="GO" id="GO:0033309">
    <property type="term" value="C:SBF transcription complex"/>
    <property type="evidence" value="ECO:0007669"/>
    <property type="project" value="TreeGrafter"/>
</dbReference>
<dbReference type="PANTHER" id="PTHR28246">
    <property type="entry name" value="G1-SPECIFIC TRANSCRIPTIONAL REPRESSOR WHI5-RELATED"/>
    <property type="match status" value="1"/>
</dbReference>
<evidence type="ECO:0008006" key="12">
    <source>
        <dbReference type="Google" id="ProtNLM"/>
    </source>
</evidence>
<feature type="compositionally biased region" description="Polar residues" evidence="9">
    <location>
        <begin position="267"/>
        <end position="276"/>
    </location>
</feature>
<evidence type="ECO:0000256" key="2">
    <source>
        <dbReference type="ARBA" id="ARBA00004496"/>
    </source>
</evidence>
<evidence type="ECO:0000256" key="5">
    <source>
        <dbReference type="ARBA" id="ARBA00022491"/>
    </source>
</evidence>
<dbReference type="GO" id="GO:0003712">
    <property type="term" value="F:transcription coregulator activity"/>
    <property type="evidence" value="ECO:0007669"/>
    <property type="project" value="TreeGrafter"/>
</dbReference>
<sequence length="378" mass="40436">MATILQMSQETAAGYHIASPSSRGRYPTASLSEVASAALANVGTSSSSDSSQSSHHGQSIAGHDLSLDSRNGSQRSRETGDISPKSARSAQKQQDVSGIRLQRPVTPEKQITSIRTSPTSPTSNDSPRQRQGAKRTASGAVKTVSNGYTTAHIGRSTYAPGHARAKSSSRAAEISSALKTRLKYAMVKVNHGWENHSLDQLENISRGATPSVSSPSTTSPRRRRFSLHSEYNDHYVTSPDVHKSPAQYSPGFVHHVYPRYSPPMVGNSSSTLTVSGTPALAPAAPIAPGRSHRRSQSTRAPPTLSTRGVDAYSQPTTPQRQGILRMPSQQAEKDALDSLLFMASPNNSSCLKYTDSPAGPSPLRSEFSQSVKRVVFES</sequence>
<dbReference type="InterPro" id="IPR039198">
    <property type="entry name" value="Srl3/Whi5"/>
</dbReference>
<name>A0A0D2AQ53_9PEZI</name>
<evidence type="ECO:0000313" key="10">
    <source>
        <dbReference type="EMBL" id="KIW08635.1"/>
    </source>
</evidence>
<evidence type="ECO:0000256" key="7">
    <source>
        <dbReference type="ARBA" id="ARBA00023163"/>
    </source>
</evidence>
<proteinExistence type="inferred from homology"/>
<feature type="region of interest" description="Disordered" evidence="9">
    <location>
        <begin position="267"/>
        <end position="331"/>
    </location>
</feature>
<comment type="similarity">
    <text evidence="3">Belongs to the WHI5/NRM1 family.</text>
</comment>
<dbReference type="GeneID" id="27308564"/>
<dbReference type="InterPro" id="IPR013734">
    <property type="entry name" value="TF_Nrm1/Whi5"/>
</dbReference>